<dbReference type="PRINTS" id="PR00359">
    <property type="entry name" value="BP450"/>
</dbReference>
<evidence type="ECO:0000256" key="2">
    <source>
        <dbReference type="RuleBase" id="RU000461"/>
    </source>
</evidence>
<dbReference type="Pfam" id="PF00067">
    <property type="entry name" value="p450"/>
    <property type="match status" value="1"/>
</dbReference>
<name>A0ABU6F9S1_9ACTN</name>
<comment type="similarity">
    <text evidence="1 2">Belongs to the cytochrome P450 family.</text>
</comment>
<sequence>MSAPADTPVAHLADDPYDDAHLTDPYPLFTRMRDAGPAVWLERYGVHAFTRYEQCREILTDHGTFLSGAGVGPRNYHQEPPWKAPGILDSDPPMHTPLRSAMSGVISPRNVRALRPAFRAYAERLVDELLDKREFDAVTEMAELFPIEVFGNAVGIPREGRAENLLPHGAMNFSAFGPEDARYAAYFAAGEHTVDWVMENCARENLTPDGLGAKIWEYAEQGVITGDEATRLVRALLSAGLDTTVLTLGNTMRCLSANPDQWALLHADPKLTRFAVDEALRHESPFQSFFRTTAREVDFHGVRIPEDTKVALFTGAANRDPRRFGDDAHTYRIERDASGHLAFGFGIHQCVGQPISRLEAEVLIGELARRVRTVEPAGDPVPFLHNTLRGWKQLPVRITPA</sequence>
<keyword evidence="2" id="KW-0479">Metal-binding</keyword>
<gene>
    <name evidence="3" type="ORF">OKJ99_25165</name>
</gene>
<organism evidence="3 4">
    <name type="scientific">Streptomyces endophyticus</name>
    <dbReference type="NCBI Taxonomy" id="714166"/>
    <lineage>
        <taxon>Bacteria</taxon>
        <taxon>Bacillati</taxon>
        <taxon>Actinomycetota</taxon>
        <taxon>Actinomycetes</taxon>
        <taxon>Kitasatosporales</taxon>
        <taxon>Streptomycetaceae</taxon>
        <taxon>Streptomyces</taxon>
    </lineage>
</organism>
<keyword evidence="2" id="KW-0503">Monooxygenase</keyword>
<evidence type="ECO:0000313" key="3">
    <source>
        <dbReference type="EMBL" id="MEB8340794.1"/>
    </source>
</evidence>
<dbReference type="EMBL" id="JAOZYC010000136">
    <property type="protein sequence ID" value="MEB8340794.1"/>
    <property type="molecule type" value="Genomic_DNA"/>
</dbReference>
<evidence type="ECO:0000313" key="4">
    <source>
        <dbReference type="Proteomes" id="UP001354931"/>
    </source>
</evidence>
<dbReference type="PANTHER" id="PTHR46696:SF1">
    <property type="entry name" value="CYTOCHROME P450 YJIB-RELATED"/>
    <property type="match status" value="1"/>
</dbReference>
<dbReference type="SUPFAM" id="SSF48264">
    <property type="entry name" value="Cytochrome P450"/>
    <property type="match status" value="1"/>
</dbReference>
<comment type="caution">
    <text evidence="3">The sequence shown here is derived from an EMBL/GenBank/DDBJ whole genome shotgun (WGS) entry which is preliminary data.</text>
</comment>
<dbReference type="InterPro" id="IPR017972">
    <property type="entry name" value="Cyt_P450_CS"/>
</dbReference>
<accession>A0ABU6F9S1</accession>
<protein>
    <submittedName>
        <fullName evidence="3">Cytochrome P450</fullName>
    </submittedName>
</protein>
<dbReference type="Proteomes" id="UP001354931">
    <property type="component" value="Unassembled WGS sequence"/>
</dbReference>
<dbReference type="RefSeq" id="WP_326019724.1">
    <property type="nucleotide sequence ID" value="NZ_JAOZYC010000136.1"/>
</dbReference>
<keyword evidence="2" id="KW-0349">Heme</keyword>
<reference evidence="3 4" key="1">
    <citation type="submission" date="2022-10" db="EMBL/GenBank/DDBJ databases">
        <authorList>
            <person name="Xie J."/>
            <person name="Shen N."/>
        </authorList>
    </citation>
    <scope>NUCLEOTIDE SEQUENCE [LARGE SCALE GENOMIC DNA]</scope>
    <source>
        <strain evidence="3 4">YIM65594</strain>
    </source>
</reference>
<proteinExistence type="inferred from homology"/>
<keyword evidence="2" id="KW-0408">Iron</keyword>
<dbReference type="CDD" id="cd11037">
    <property type="entry name" value="CYP199A2-like"/>
    <property type="match status" value="1"/>
</dbReference>
<dbReference type="InterPro" id="IPR002397">
    <property type="entry name" value="Cyt_P450_B"/>
</dbReference>
<dbReference type="PROSITE" id="PS00086">
    <property type="entry name" value="CYTOCHROME_P450"/>
    <property type="match status" value="1"/>
</dbReference>
<dbReference type="InterPro" id="IPR001128">
    <property type="entry name" value="Cyt_P450"/>
</dbReference>
<dbReference type="PANTHER" id="PTHR46696">
    <property type="entry name" value="P450, PUTATIVE (EUROFUNG)-RELATED"/>
    <property type="match status" value="1"/>
</dbReference>
<keyword evidence="4" id="KW-1185">Reference proteome</keyword>
<evidence type="ECO:0000256" key="1">
    <source>
        <dbReference type="ARBA" id="ARBA00010617"/>
    </source>
</evidence>
<dbReference type="Gene3D" id="1.10.630.10">
    <property type="entry name" value="Cytochrome P450"/>
    <property type="match status" value="1"/>
</dbReference>
<dbReference type="InterPro" id="IPR036396">
    <property type="entry name" value="Cyt_P450_sf"/>
</dbReference>
<keyword evidence="2" id="KW-0560">Oxidoreductase</keyword>